<reference evidence="2 3" key="1">
    <citation type="journal article" date="2020" name="BMC Genomics">
        <title>Intraspecific diversification of the crop wild relative Brassica cretica Lam. using demographic model selection.</title>
        <authorList>
            <person name="Kioukis A."/>
            <person name="Michalopoulou V.A."/>
            <person name="Briers L."/>
            <person name="Pirintsos S."/>
            <person name="Studholme D.J."/>
            <person name="Pavlidis P."/>
            <person name="Sarris P.F."/>
        </authorList>
    </citation>
    <scope>NUCLEOTIDE SEQUENCE [LARGE SCALE GENOMIC DNA]</scope>
    <source>
        <strain evidence="3">cv. PFS-1207/04</strain>
    </source>
</reference>
<keyword evidence="1" id="KW-0808">Transferase</keyword>
<proteinExistence type="predicted"/>
<dbReference type="InterPro" id="IPR023213">
    <property type="entry name" value="CAT-like_dom_sf"/>
</dbReference>
<dbReference type="PANTHER" id="PTHR31896:SF40">
    <property type="entry name" value="ANTHRANILATE N-HYDROXYCINNAMOYL_BENZOYLTRANSFERASE-LIKE PROTEIN-RELATED"/>
    <property type="match status" value="1"/>
</dbReference>
<keyword evidence="3" id="KW-1185">Reference proteome</keyword>
<organism evidence="2 3">
    <name type="scientific">Brassica cretica</name>
    <name type="common">Mustard</name>
    <dbReference type="NCBI Taxonomy" id="69181"/>
    <lineage>
        <taxon>Eukaryota</taxon>
        <taxon>Viridiplantae</taxon>
        <taxon>Streptophyta</taxon>
        <taxon>Embryophyta</taxon>
        <taxon>Tracheophyta</taxon>
        <taxon>Spermatophyta</taxon>
        <taxon>Magnoliopsida</taxon>
        <taxon>eudicotyledons</taxon>
        <taxon>Gunneridae</taxon>
        <taxon>Pentapetalae</taxon>
        <taxon>rosids</taxon>
        <taxon>malvids</taxon>
        <taxon>Brassicales</taxon>
        <taxon>Brassicaceae</taxon>
        <taxon>Brassiceae</taxon>
        <taxon>Brassica</taxon>
    </lineage>
</organism>
<dbReference type="EMBL" id="QGKV02000832">
    <property type="protein sequence ID" value="KAF3544230.1"/>
    <property type="molecule type" value="Genomic_DNA"/>
</dbReference>
<dbReference type="Pfam" id="PF02458">
    <property type="entry name" value="Transferase"/>
    <property type="match status" value="2"/>
</dbReference>
<protein>
    <recommendedName>
        <fullName evidence="4">Acetyltransferase</fullName>
    </recommendedName>
</protein>
<dbReference type="Proteomes" id="UP000266723">
    <property type="component" value="Unassembled WGS sequence"/>
</dbReference>
<evidence type="ECO:0000313" key="3">
    <source>
        <dbReference type="Proteomes" id="UP000266723"/>
    </source>
</evidence>
<dbReference type="Gene3D" id="3.30.559.10">
    <property type="entry name" value="Chloramphenicol acetyltransferase-like domain"/>
    <property type="match status" value="2"/>
</dbReference>
<dbReference type="InterPro" id="IPR051283">
    <property type="entry name" value="Sec_Metabolite_Acyltrans"/>
</dbReference>
<accession>A0ABQ7BXU7</accession>
<name>A0ABQ7BXU7_BRACR</name>
<comment type="caution">
    <text evidence="2">The sequence shown here is derived from an EMBL/GenBank/DDBJ whole genome shotgun (WGS) entry which is preliminary data.</text>
</comment>
<dbReference type="PANTHER" id="PTHR31896">
    <property type="entry name" value="FAMILY REGULATORY PROTEIN, PUTATIVE (AFU_ORTHOLOGUE AFUA_3G14730)-RELATED"/>
    <property type="match status" value="1"/>
</dbReference>
<evidence type="ECO:0000313" key="2">
    <source>
        <dbReference type="EMBL" id="KAF3544230.1"/>
    </source>
</evidence>
<evidence type="ECO:0008006" key="4">
    <source>
        <dbReference type="Google" id="ProtNLM"/>
    </source>
</evidence>
<sequence>MISSSSSSSSEVKIVSECFIKPKTVALKSKEPYHLSPTDHVVVSFQYIQKGLLFLKQSDYDGATKPKDFMETLLEKLKDSLAATLVHFYPFAGRLSTLKTDNPRRSYSVFVDCNNSPGAGFIHAKLDLCVSDIIESTYVPLVVHFLFDHHKAVNLDGQNMSLLSVKVTELVDGVFIGLSMNHSIGDGCAFWHFFNSFSDIFTNLNNLFCLKNPPIFRQVSGPLCRLPYSPLDKSSISHQSESPVLKERIFLWRSITRARKAPNDQETTCRFAADSRSRMDPPLPMNHVGFYVSATSTTAKNGDLLEKNGLGWAASKLHQAVTEHTGEKIASQIDRWLKSPPAAVHDPNVVHMGSSPRFDKYGCQFGMGKAVMAVSLTGRYQLTLGEKEVEA</sequence>
<gene>
    <name evidence="2" type="ORF">DY000_02000339</name>
</gene>
<evidence type="ECO:0000256" key="1">
    <source>
        <dbReference type="ARBA" id="ARBA00022679"/>
    </source>
</evidence>